<evidence type="ECO:0000313" key="3">
    <source>
        <dbReference type="Proteomes" id="UP000774617"/>
    </source>
</evidence>
<gene>
    <name evidence="2" type="ORF">B0J12DRAFT_702026</name>
</gene>
<comment type="caution">
    <text evidence="2">The sequence shown here is derived from an EMBL/GenBank/DDBJ whole genome shotgun (WGS) entry which is preliminary data.</text>
</comment>
<dbReference type="Proteomes" id="UP000774617">
    <property type="component" value="Unassembled WGS sequence"/>
</dbReference>
<protein>
    <submittedName>
        <fullName evidence="2">Uncharacterized protein</fullName>
    </submittedName>
</protein>
<reference evidence="2 3" key="1">
    <citation type="journal article" date="2021" name="Nat. Commun.">
        <title>Genetic determinants of endophytism in the Arabidopsis root mycobiome.</title>
        <authorList>
            <person name="Mesny F."/>
            <person name="Miyauchi S."/>
            <person name="Thiergart T."/>
            <person name="Pickel B."/>
            <person name="Atanasova L."/>
            <person name="Karlsson M."/>
            <person name="Huettel B."/>
            <person name="Barry K.W."/>
            <person name="Haridas S."/>
            <person name="Chen C."/>
            <person name="Bauer D."/>
            <person name="Andreopoulos W."/>
            <person name="Pangilinan J."/>
            <person name="LaButti K."/>
            <person name="Riley R."/>
            <person name="Lipzen A."/>
            <person name="Clum A."/>
            <person name="Drula E."/>
            <person name="Henrissat B."/>
            <person name="Kohler A."/>
            <person name="Grigoriev I.V."/>
            <person name="Martin F.M."/>
            <person name="Hacquard S."/>
        </authorList>
    </citation>
    <scope>NUCLEOTIDE SEQUENCE [LARGE SCALE GENOMIC DNA]</scope>
    <source>
        <strain evidence="2 3">MPI-SDFR-AT-0080</strain>
    </source>
</reference>
<name>A0ABQ8G304_9PEZI</name>
<organism evidence="2 3">
    <name type="scientific">Macrophomina phaseolina</name>
    <dbReference type="NCBI Taxonomy" id="35725"/>
    <lineage>
        <taxon>Eukaryota</taxon>
        <taxon>Fungi</taxon>
        <taxon>Dikarya</taxon>
        <taxon>Ascomycota</taxon>
        <taxon>Pezizomycotina</taxon>
        <taxon>Dothideomycetes</taxon>
        <taxon>Dothideomycetes incertae sedis</taxon>
        <taxon>Botryosphaeriales</taxon>
        <taxon>Botryosphaeriaceae</taxon>
        <taxon>Macrophomina</taxon>
    </lineage>
</organism>
<proteinExistence type="predicted"/>
<feature type="compositionally biased region" description="Basic and acidic residues" evidence="1">
    <location>
        <begin position="342"/>
        <end position="353"/>
    </location>
</feature>
<keyword evidence="3" id="KW-1185">Reference proteome</keyword>
<evidence type="ECO:0000256" key="1">
    <source>
        <dbReference type="SAM" id="MobiDB-lite"/>
    </source>
</evidence>
<dbReference type="EMBL" id="JAGTJR010000023">
    <property type="protein sequence ID" value="KAH7043268.1"/>
    <property type="molecule type" value="Genomic_DNA"/>
</dbReference>
<accession>A0ABQ8G304</accession>
<feature type="region of interest" description="Disordered" evidence="1">
    <location>
        <begin position="130"/>
        <end position="150"/>
    </location>
</feature>
<feature type="region of interest" description="Disordered" evidence="1">
    <location>
        <begin position="328"/>
        <end position="353"/>
    </location>
</feature>
<sequence length="785" mass="83759">MEVCEWASSCSIAVDALWVREHATQPGVSPGMPLRASCLNRAERHLYDVPARLAVDFPPHATGMKGFCFLGGGHDRYPRGAMGLKKPNDDDFPSWHRRGDGFMVPTQRLPRGIFLPERSHLSEVQTIDHAPYSTPQPVPEPANKGMKEDPLTPLGAFVAGRSLRRKRAMVVRHLGQSPEAAIYQPSVARFKCCAEEERYEDILLSTAGASGKVLAGLRIDEDSLGRIVDSSDSAAGHAGDSALAANEREQTAALHGDKSISPLVESGEDGLVTHGSSDVQIDDEVTLDSISAIGLSPAVSARLNTPFTTVKLNSGPLNPIAEALEESAEEMADETGGGCETESEREPTGPTGEAKELQLTKEKDLTGWTSSATFVGTISGSAAEETLAGRKISGKISGGCNHLNLEDFENAPPDSFSDVDVGPSGPGAFAPVPGHKAAPQRKNMSFSSIFDGANNPFPGPPAAHWWQQPNQKPTEPPTNSTPEPIRSDDVPLLPGQVFPWQKPYEKIVFNPRPTPPQPLNEVSEEESEDKAILAGQVADSPKHSGSAFLRRLATAGAGSTEHWAAAVCSTPCQCFNISGMSAENILIGECHRDDRSECDPDGISTESIQQAGLEAADSFAGSSAERSSAAHYQSRVGLCSSFDATPLQLQSRSATQLADLQASVEDYCGHQTQSAPFRVSVRPELPSGVAFAEEPVESKIAKDGKRLRMPLLVVPAQDSTISRYQEPTRGPDSGFAGSWDEGTVLVEGCDEEADRGSGKESYEAKLGEKRASIDIGGIFYFRGGL</sequence>
<evidence type="ECO:0000313" key="2">
    <source>
        <dbReference type="EMBL" id="KAH7043268.1"/>
    </source>
</evidence>
<feature type="region of interest" description="Disordered" evidence="1">
    <location>
        <begin position="450"/>
        <end position="490"/>
    </location>
</feature>